<reference evidence="2 3" key="1">
    <citation type="submission" date="2019-06" db="EMBL/GenBank/DDBJ databases">
        <title>Sequencing the genomes of 1000 actinobacteria strains.</title>
        <authorList>
            <person name="Klenk H.-P."/>
        </authorList>
    </citation>
    <scope>NUCLEOTIDE SEQUENCE [LARGE SCALE GENOMIC DNA]</scope>
    <source>
        <strain evidence="2 3">DSM 18082</strain>
    </source>
</reference>
<dbReference type="EMBL" id="VFOQ01000002">
    <property type="protein sequence ID" value="TQL57062.1"/>
    <property type="molecule type" value="Genomic_DNA"/>
</dbReference>
<protein>
    <submittedName>
        <fullName evidence="2">Uncharacterized protein</fullName>
    </submittedName>
</protein>
<accession>A0A542Z9Q8</accession>
<gene>
    <name evidence="2" type="ORF">FB474_3834</name>
</gene>
<evidence type="ECO:0000313" key="3">
    <source>
        <dbReference type="Proteomes" id="UP000319514"/>
    </source>
</evidence>
<comment type="caution">
    <text evidence="2">The sequence shown here is derived from an EMBL/GenBank/DDBJ whole genome shotgun (WGS) entry which is preliminary data.</text>
</comment>
<sequence length="61" mass="7063">MNASADHEGLSWGYRLLYRIKVIGLSVFGPAQLDDRDDPRSRLRRERAAKVEAARRKRLQP</sequence>
<keyword evidence="3" id="KW-1185">Reference proteome</keyword>
<name>A0A542Z9Q8_9MICO</name>
<dbReference type="AlphaFoldDB" id="A0A542Z9Q8"/>
<feature type="compositionally biased region" description="Basic and acidic residues" evidence="1">
    <location>
        <begin position="35"/>
        <end position="54"/>
    </location>
</feature>
<dbReference type="Proteomes" id="UP000319514">
    <property type="component" value="Unassembled WGS sequence"/>
</dbReference>
<dbReference type="OrthoDB" id="3831159at2"/>
<organism evidence="2 3">
    <name type="scientific">Oryzihumus leptocrescens</name>
    <dbReference type="NCBI Taxonomy" id="297536"/>
    <lineage>
        <taxon>Bacteria</taxon>
        <taxon>Bacillati</taxon>
        <taxon>Actinomycetota</taxon>
        <taxon>Actinomycetes</taxon>
        <taxon>Micrococcales</taxon>
        <taxon>Intrasporangiaceae</taxon>
        <taxon>Oryzihumus</taxon>
    </lineage>
</organism>
<evidence type="ECO:0000256" key="1">
    <source>
        <dbReference type="SAM" id="MobiDB-lite"/>
    </source>
</evidence>
<dbReference type="RefSeq" id="WP_141790397.1">
    <property type="nucleotide sequence ID" value="NZ_BAAAKX010000010.1"/>
</dbReference>
<feature type="region of interest" description="Disordered" evidence="1">
    <location>
        <begin position="35"/>
        <end position="61"/>
    </location>
</feature>
<proteinExistence type="predicted"/>
<evidence type="ECO:0000313" key="2">
    <source>
        <dbReference type="EMBL" id="TQL57062.1"/>
    </source>
</evidence>